<dbReference type="OrthoDB" id="8555656at2"/>
<dbReference type="KEGG" id="sur:STAUR_0503"/>
<dbReference type="GO" id="GO:0004674">
    <property type="term" value="F:protein serine/threonine kinase activity"/>
    <property type="evidence" value="ECO:0007669"/>
    <property type="project" value="TreeGrafter"/>
</dbReference>
<sequence length="433" mass="48029">MTSVNLLLEALDRLPTARASDLSKQLEVSQPTVSRLITAAGERVCRMGAGRQTRYARTRTLLPLGTRVPVYRIDEEGRIHPHGVLHFLTHRRHWLAREEGLSELFDGFPPFAEDMAPQGYIGRSFAARHLELKLPPRLQDWTEDHALLALAQRGEDCVGNLIIGDESLNRFLAEPPSPSSRSDYPQIAQAALSRQPGSSAGGEQPKFATCAEDRHVIVKFAGGDDGAAAQRWKDLLVCERYALDAVRAAGFAAATAQWLDVEAYRFLEVTRFDRVGLRGRRPLLSLRAIDNEYLGLGGTWTRVAQGLLSARHISAEDARSVRWLDTFGQLIGNTDRHLGNLSFFVEGPRKFRLAPVYDMLPMVFAPQGTSLSEPRFVPAPPSADTLDVWGHAARCARDYWGTLASSPEFSGPFRERCLQAGEAVDRLIRQSPV</sequence>
<accession>E3FT93</accession>
<dbReference type="AlphaFoldDB" id="E3FT93"/>
<evidence type="ECO:0000256" key="1">
    <source>
        <dbReference type="ARBA" id="ARBA00010164"/>
    </source>
</evidence>
<dbReference type="InterPro" id="IPR052028">
    <property type="entry name" value="HipA_Ser/Thr_kinase"/>
</dbReference>
<keyword evidence="2" id="KW-0808">Transferase</keyword>
<reference evidence="5 6" key="1">
    <citation type="journal article" date="2011" name="Mol. Biol. Evol.">
        <title>Comparative genomic analysis of fruiting body formation in Myxococcales.</title>
        <authorList>
            <person name="Huntley S."/>
            <person name="Hamann N."/>
            <person name="Wegener-Feldbrugge S."/>
            <person name="Treuner-Lange A."/>
            <person name="Kube M."/>
            <person name="Reinhardt R."/>
            <person name="Klages S."/>
            <person name="Muller R."/>
            <person name="Ronning C.M."/>
            <person name="Nierman W.C."/>
            <person name="Sogaard-Andersen L."/>
        </authorList>
    </citation>
    <scope>NUCLEOTIDE SEQUENCE [LARGE SCALE GENOMIC DNA]</scope>
    <source>
        <strain evidence="5 6">DW4/3-1</strain>
    </source>
</reference>
<dbReference type="NCBIfam" id="NF007297">
    <property type="entry name" value="PRK09775.1"/>
    <property type="match status" value="1"/>
</dbReference>
<evidence type="ECO:0000313" key="5">
    <source>
        <dbReference type="EMBL" id="ADO68307.1"/>
    </source>
</evidence>
<dbReference type="PANTHER" id="PTHR37419:SF8">
    <property type="entry name" value="TOXIN YJJJ"/>
    <property type="match status" value="1"/>
</dbReference>
<organism evidence="5 6">
    <name type="scientific">Stigmatella aurantiaca (strain DW4/3-1)</name>
    <dbReference type="NCBI Taxonomy" id="378806"/>
    <lineage>
        <taxon>Bacteria</taxon>
        <taxon>Pseudomonadati</taxon>
        <taxon>Myxococcota</taxon>
        <taxon>Myxococcia</taxon>
        <taxon>Myxococcales</taxon>
        <taxon>Cystobacterineae</taxon>
        <taxon>Archangiaceae</taxon>
        <taxon>Stigmatella</taxon>
    </lineage>
</organism>
<comment type="similarity">
    <text evidence="1">Belongs to the HipA Ser/Thr kinase family.</text>
</comment>
<feature type="domain" description="HipA-like C-terminal" evidence="4">
    <location>
        <begin position="198"/>
        <end position="366"/>
    </location>
</feature>
<dbReference type="PANTHER" id="PTHR37419">
    <property type="entry name" value="SERINE/THREONINE-PROTEIN KINASE TOXIN HIPA"/>
    <property type="match status" value="1"/>
</dbReference>
<keyword evidence="3" id="KW-0418">Kinase</keyword>
<name>E3FT93_STIAD</name>
<dbReference type="HOGENOM" id="CLU_050829_0_0_7"/>
<evidence type="ECO:0000313" key="6">
    <source>
        <dbReference type="Proteomes" id="UP000001351"/>
    </source>
</evidence>
<dbReference type="Gene3D" id="1.10.1070.20">
    <property type="match status" value="1"/>
</dbReference>
<proteinExistence type="inferred from homology"/>
<evidence type="ECO:0000256" key="2">
    <source>
        <dbReference type="ARBA" id="ARBA00022679"/>
    </source>
</evidence>
<dbReference type="Pfam" id="PF07804">
    <property type="entry name" value="HipA_C"/>
    <property type="match status" value="1"/>
</dbReference>
<dbReference type="STRING" id="378806.STAUR_0503"/>
<protein>
    <submittedName>
        <fullName evidence="5">Conserved uncharacterized protein</fullName>
    </submittedName>
</protein>
<dbReference type="GO" id="GO:0005829">
    <property type="term" value="C:cytosol"/>
    <property type="evidence" value="ECO:0007669"/>
    <property type="project" value="TreeGrafter"/>
</dbReference>
<dbReference type="EMBL" id="CP002271">
    <property type="protein sequence ID" value="ADO68307.1"/>
    <property type="molecule type" value="Genomic_DNA"/>
</dbReference>
<dbReference type="RefSeq" id="WP_013374187.1">
    <property type="nucleotide sequence ID" value="NC_014623.1"/>
</dbReference>
<dbReference type="Proteomes" id="UP000001351">
    <property type="component" value="Chromosome"/>
</dbReference>
<keyword evidence="6" id="KW-1185">Reference proteome</keyword>
<evidence type="ECO:0000256" key="3">
    <source>
        <dbReference type="ARBA" id="ARBA00022777"/>
    </source>
</evidence>
<dbReference type="eggNOG" id="COG3550">
    <property type="taxonomic scope" value="Bacteria"/>
</dbReference>
<gene>
    <name evidence="5" type="ordered locus">STAUR_0503</name>
</gene>
<dbReference type="InterPro" id="IPR012893">
    <property type="entry name" value="HipA-like_C"/>
</dbReference>
<evidence type="ECO:0000259" key="4">
    <source>
        <dbReference type="Pfam" id="PF07804"/>
    </source>
</evidence>